<dbReference type="InterPro" id="IPR017896">
    <property type="entry name" value="4Fe4S_Fe-S-bd"/>
</dbReference>
<accession>A0A0N8GP02</accession>
<reference evidence="7 8" key="1">
    <citation type="submission" date="2015-07" db="EMBL/GenBank/DDBJ databases">
        <title>Whole genome sequence of Herpetosiphon geysericola DSM 7119.</title>
        <authorList>
            <person name="Hemp J."/>
            <person name="Ward L.M."/>
            <person name="Pace L.A."/>
            <person name="Fischer W.W."/>
        </authorList>
    </citation>
    <scope>NUCLEOTIDE SEQUENCE [LARGE SCALE GENOMIC DNA]</scope>
    <source>
        <strain evidence="7 8">DSM 7119</strain>
    </source>
</reference>
<dbReference type="PROSITE" id="PS51379">
    <property type="entry name" value="4FE4S_FER_2"/>
    <property type="match status" value="2"/>
</dbReference>
<organism evidence="7 8">
    <name type="scientific">Herpetosiphon geysericola</name>
    <dbReference type="NCBI Taxonomy" id="70996"/>
    <lineage>
        <taxon>Bacteria</taxon>
        <taxon>Bacillati</taxon>
        <taxon>Chloroflexota</taxon>
        <taxon>Chloroflexia</taxon>
        <taxon>Herpetosiphonales</taxon>
        <taxon>Herpetosiphonaceae</taxon>
        <taxon>Herpetosiphon</taxon>
    </lineage>
</organism>
<keyword evidence="2" id="KW-0004">4Fe-4S</keyword>
<evidence type="ECO:0000256" key="5">
    <source>
        <dbReference type="ARBA" id="ARBA00023014"/>
    </source>
</evidence>
<protein>
    <submittedName>
        <fullName evidence="7">4Fe-4S ferredoxin</fullName>
    </submittedName>
</protein>
<keyword evidence="4" id="KW-0408">Iron</keyword>
<keyword evidence="5" id="KW-0411">Iron-sulfur</keyword>
<evidence type="ECO:0000313" key="8">
    <source>
        <dbReference type="Proteomes" id="UP000050277"/>
    </source>
</evidence>
<keyword evidence="3" id="KW-0479">Metal-binding</keyword>
<dbReference type="InterPro" id="IPR050157">
    <property type="entry name" value="PSI_iron-sulfur_center"/>
</dbReference>
<dbReference type="InterPro" id="IPR017900">
    <property type="entry name" value="4Fe4S_Fe_S_CS"/>
</dbReference>
<dbReference type="PANTHER" id="PTHR24960">
    <property type="entry name" value="PHOTOSYSTEM I IRON-SULFUR CENTER-RELATED"/>
    <property type="match status" value="1"/>
</dbReference>
<sequence>MFLPVINLQRCVACGVCETVCPTKAVTLEQQQAVLSQPEACTFCDRCEAACPTEAISRSFAIRFAPSSQPLTKAQLGQLNLGDR</sequence>
<dbReference type="AlphaFoldDB" id="A0A0N8GP02"/>
<dbReference type="GO" id="GO:0046872">
    <property type="term" value="F:metal ion binding"/>
    <property type="evidence" value="ECO:0007669"/>
    <property type="project" value="UniProtKB-KW"/>
</dbReference>
<dbReference type="GO" id="GO:0051539">
    <property type="term" value="F:4 iron, 4 sulfur cluster binding"/>
    <property type="evidence" value="ECO:0007669"/>
    <property type="project" value="UniProtKB-KW"/>
</dbReference>
<comment type="caution">
    <text evidence="7">The sequence shown here is derived from an EMBL/GenBank/DDBJ whole genome shotgun (WGS) entry which is preliminary data.</text>
</comment>
<gene>
    <name evidence="7" type="ORF">SE18_26445</name>
</gene>
<dbReference type="STRING" id="70996.SE18_26445"/>
<feature type="domain" description="4Fe-4S ferredoxin-type" evidence="6">
    <location>
        <begin position="32"/>
        <end position="61"/>
    </location>
</feature>
<dbReference type="PANTHER" id="PTHR24960:SF79">
    <property type="entry name" value="PHOTOSYSTEM I IRON-SULFUR CENTER"/>
    <property type="match status" value="1"/>
</dbReference>
<dbReference type="SUPFAM" id="SSF54862">
    <property type="entry name" value="4Fe-4S ferredoxins"/>
    <property type="match status" value="1"/>
</dbReference>
<proteinExistence type="predicted"/>
<dbReference type="Pfam" id="PF12838">
    <property type="entry name" value="Fer4_7"/>
    <property type="match status" value="1"/>
</dbReference>
<feature type="domain" description="4Fe-4S ferredoxin-type" evidence="6">
    <location>
        <begin position="2"/>
        <end position="31"/>
    </location>
</feature>
<comment type="cofactor">
    <cofactor evidence="1">
        <name>[4Fe-4S] cluster</name>
        <dbReference type="ChEBI" id="CHEBI:49883"/>
    </cofactor>
</comment>
<evidence type="ECO:0000256" key="2">
    <source>
        <dbReference type="ARBA" id="ARBA00022485"/>
    </source>
</evidence>
<dbReference type="EMBL" id="LGKP01000046">
    <property type="protein sequence ID" value="KPL79530.1"/>
    <property type="molecule type" value="Genomic_DNA"/>
</dbReference>
<evidence type="ECO:0000256" key="1">
    <source>
        <dbReference type="ARBA" id="ARBA00001966"/>
    </source>
</evidence>
<evidence type="ECO:0000313" key="7">
    <source>
        <dbReference type="EMBL" id="KPL79530.1"/>
    </source>
</evidence>
<evidence type="ECO:0000256" key="3">
    <source>
        <dbReference type="ARBA" id="ARBA00022723"/>
    </source>
</evidence>
<keyword evidence="8" id="KW-1185">Reference proteome</keyword>
<dbReference type="Proteomes" id="UP000050277">
    <property type="component" value="Unassembled WGS sequence"/>
</dbReference>
<evidence type="ECO:0000256" key="4">
    <source>
        <dbReference type="ARBA" id="ARBA00023004"/>
    </source>
</evidence>
<evidence type="ECO:0000259" key="6">
    <source>
        <dbReference type="PROSITE" id="PS51379"/>
    </source>
</evidence>
<dbReference type="Gene3D" id="3.30.70.20">
    <property type="match status" value="1"/>
</dbReference>
<dbReference type="PROSITE" id="PS00198">
    <property type="entry name" value="4FE4S_FER_1"/>
    <property type="match status" value="2"/>
</dbReference>
<dbReference type="OrthoDB" id="9803192at2"/>
<name>A0A0N8GP02_9CHLR</name>